<feature type="compositionally biased region" description="Basic and acidic residues" evidence="1">
    <location>
        <begin position="91"/>
        <end position="101"/>
    </location>
</feature>
<dbReference type="AlphaFoldDB" id="A0AAV3RDL7"/>
<feature type="region of interest" description="Disordered" evidence="1">
    <location>
        <begin position="30"/>
        <end position="101"/>
    </location>
</feature>
<keyword evidence="3" id="KW-1185">Reference proteome</keyword>
<comment type="caution">
    <text evidence="2">The sequence shown here is derived from an EMBL/GenBank/DDBJ whole genome shotgun (WGS) entry which is preliminary data.</text>
</comment>
<dbReference type="EMBL" id="BAABME010009053">
    <property type="protein sequence ID" value="GAA0174385.1"/>
    <property type="molecule type" value="Genomic_DNA"/>
</dbReference>
<protein>
    <submittedName>
        <fullName evidence="2">Uncharacterized protein</fullName>
    </submittedName>
</protein>
<reference evidence="2 3" key="1">
    <citation type="submission" date="2024-01" db="EMBL/GenBank/DDBJ databases">
        <title>The complete chloroplast genome sequence of Lithospermum erythrorhizon: insights into the phylogenetic relationship among Boraginaceae species and the maternal lineages of purple gromwells.</title>
        <authorList>
            <person name="Okada T."/>
            <person name="Watanabe K."/>
        </authorList>
    </citation>
    <scope>NUCLEOTIDE SEQUENCE [LARGE SCALE GENOMIC DNA]</scope>
</reference>
<dbReference type="Proteomes" id="UP001454036">
    <property type="component" value="Unassembled WGS sequence"/>
</dbReference>
<feature type="compositionally biased region" description="Basic and acidic residues" evidence="1">
    <location>
        <begin position="37"/>
        <end position="53"/>
    </location>
</feature>
<accession>A0AAV3RDL7</accession>
<feature type="compositionally biased region" description="Polar residues" evidence="1">
    <location>
        <begin position="58"/>
        <end position="68"/>
    </location>
</feature>
<sequence length="101" mass="11230">MQSPKIQKDAQRLTGRIAAWTQFISRAGPEASVIHQQSHERGRNKLSHDEEAGVRSYSGRSKTQTLLRGSSGRGYHGPSPTSNSGEPQPVRTDRQVRHRAE</sequence>
<proteinExistence type="predicted"/>
<gene>
    <name evidence="2" type="ORF">LIER_27785</name>
</gene>
<evidence type="ECO:0000256" key="1">
    <source>
        <dbReference type="SAM" id="MobiDB-lite"/>
    </source>
</evidence>
<evidence type="ECO:0000313" key="2">
    <source>
        <dbReference type="EMBL" id="GAA0174385.1"/>
    </source>
</evidence>
<evidence type="ECO:0000313" key="3">
    <source>
        <dbReference type="Proteomes" id="UP001454036"/>
    </source>
</evidence>
<name>A0AAV3RDL7_LITER</name>
<organism evidence="2 3">
    <name type="scientific">Lithospermum erythrorhizon</name>
    <name type="common">Purple gromwell</name>
    <name type="synonym">Lithospermum officinale var. erythrorhizon</name>
    <dbReference type="NCBI Taxonomy" id="34254"/>
    <lineage>
        <taxon>Eukaryota</taxon>
        <taxon>Viridiplantae</taxon>
        <taxon>Streptophyta</taxon>
        <taxon>Embryophyta</taxon>
        <taxon>Tracheophyta</taxon>
        <taxon>Spermatophyta</taxon>
        <taxon>Magnoliopsida</taxon>
        <taxon>eudicotyledons</taxon>
        <taxon>Gunneridae</taxon>
        <taxon>Pentapetalae</taxon>
        <taxon>asterids</taxon>
        <taxon>lamiids</taxon>
        <taxon>Boraginales</taxon>
        <taxon>Boraginaceae</taxon>
        <taxon>Boraginoideae</taxon>
        <taxon>Lithospermeae</taxon>
        <taxon>Lithospermum</taxon>
    </lineage>
</organism>